<accession>A0AAV1F992</accession>
<evidence type="ECO:0000313" key="2">
    <source>
        <dbReference type="EMBL" id="CAJ1057588.1"/>
    </source>
</evidence>
<feature type="region of interest" description="Disordered" evidence="1">
    <location>
        <begin position="246"/>
        <end position="273"/>
    </location>
</feature>
<feature type="compositionally biased region" description="Polar residues" evidence="1">
    <location>
        <begin position="166"/>
        <end position="189"/>
    </location>
</feature>
<feature type="region of interest" description="Disordered" evidence="1">
    <location>
        <begin position="1"/>
        <end position="189"/>
    </location>
</feature>
<feature type="region of interest" description="Disordered" evidence="1">
    <location>
        <begin position="440"/>
        <end position="477"/>
    </location>
</feature>
<keyword evidence="3" id="KW-1185">Reference proteome</keyword>
<feature type="compositionally biased region" description="Basic residues" evidence="1">
    <location>
        <begin position="115"/>
        <end position="124"/>
    </location>
</feature>
<feature type="compositionally biased region" description="Basic and acidic residues" evidence="1">
    <location>
        <begin position="259"/>
        <end position="270"/>
    </location>
</feature>
<dbReference type="Proteomes" id="UP001178508">
    <property type="component" value="Chromosome 5"/>
</dbReference>
<gene>
    <name evidence="2" type="ORF">XNOV1_A027249</name>
</gene>
<feature type="region of interest" description="Disordered" evidence="1">
    <location>
        <begin position="500"/>
        <end position="529"/>
    </location>
</feature>
<proteinExistence type="predicted"/>
<feature type="compositionally biased region" description="Polar residues" evidence="1">
    <location>
        <begin position="440"/>
        <end position="456"/>
    </location>
</feature>
<name>A0AAV1F992_XYRNO</name>
<feature type="compositionally biased region" description="Basic and acidic residues" evidence="1">
    <location>
        <begin position="49"/>
        <end position="77"/>
    </location>
</feature>
<reference evidence="2" key="1">
    <citation type="submission" date="2023-08" db="EMBL/GenBank/DDBJ databases">
        <authorList>
            <person name="Alioto T."/>
            <person name="Alioto T."/>
            <person name="Gomez Garrido J."/>
        </authorList>
    </citation>
    <scope>NUCLEOTIDE SEQUENCE</scope>
</reference>
<evidence type="ECO:0000256" key="1">
    <source>
        <dbReference type="SAM" id="MobiDB-lite"/>
    </source>
</evidence>
<dbReference type="AlphaFoldDB" id="A0AAV1F992"/>
<feature type="compositionally biased region" description="Polar residues" evidence="1">
    <location>
        <begin position="80"/>
        <end position="89"/>
    </location>
</feature>
<feature type="compositionally biased region" description="Basic residues" evidence="1">
    <location>
        <begin position="12"/>
        <end position="32"/>
    </location>
</feature>
<protein>
    <submittedName>
        <fullName evidence="2">Uncharacterized protein LOC117813771 isoform X1</fullName>
    </submittedName>
</protein>
<organism evidence="2 3">
    <name type="scientific">Xyrichtys novacula</name>
    <name type="common">Pearly razorfish</name>
    <name type="synonym">Hemipteronotus novacula</name>
    <dbReference type="NCBI Taxonomy" id="13765"/>
    <lineage>
        <taxon>Eukaryota</taxon>
        <taxon>Metazoa</taxon>
        <taxon>Chordata</taxon>
        <taxon>Craniata</taxon>
        <taxon>Vertebrata</taxon>
        <taxon>Euteleostomi</taxon>
        <taxon>Actinopterygii</taxon>
        <taxon>Neopterygii</taxon>
        <taxon>Teleostei</taxon>
        <taxon>Neoteleostei</taxon>
        <taxon>Acanthomorphata</taxon>
        <taxon>Eupercaria</taxon>
        <taxon>Labriformes</taxon>
        <taxon>Labridae</taxon>
        <taxon>Xyrichtys</taxon>
    </lineage>
</organism>
<evidence type="ECO:0000313" key="3">
    <source>
        <dbReference type="Proteomes" id="UP001178508"/>
    </source>
</evidence>
<sequence>MDSFWESLILSGKRKKKSKKNRGSPKCKKSSTRKGDKLTQERKKKKSSRFKEAMKENKEKKKQKEDRESRLAFKPDDSFVVTQGSNGQSKAAMKHETFPPLSSDKLNSDLPTGNSKKKDRKKRKVAFDLSSGHIRAKHPEPVSLTQQSPKESLLSKNKRVRERESCSQVTVTEHSHGQTYNNDSQCTSDDINSQDLFITQKKFRVPAYGDASGDEAIDKIIKTAVGQMEQCHEEDTHFFVQGRETTEHAQGPDTVQGLPKEEKEDRELRGESSVFQSQMWIHTNHAEGKKEPCPIYTKARVVSPCLDEPVVVPLSQVAPKLETNPLSSTQQSSLCLQPLAPPKMTMSSTSTQTENFFTTELSSFFKFRQRIREAVLLEDLEPLDLSLQNRTRKDLGTYLSVETSSVSREAKDYNHKNLHPSCLSDMEVVEVMKEPTGQYVSMSAQSESERAVTSLSESDKSADTTTSSEDGEQSCRISKQDLAQVRAVQMRLNESFFFKTKGEGCSPRPASPLMKLAQSRKEVKSKRSR</sequence>
<dbReference type="EMBL" id="OY660868">
    <property type="protein sequence ID" value="CAJ1057588.1"/>
    <property type="molecule type" value="Genomic_DNA"/>
</dbReference>